<dbReference type="SUPFAM" id="SSF52833">
    <property type="entry name" value="Thioredoxin-like"/>
    <property type="match status" value="1"/>
</dbReference>
<dbReference type="InterPro" id="IPR011767">
    <property type="entry name" value="GLR_AS"/>
</dbReference>
<dbReference type="GO" id="GO:0009055">
    <property type="term" value="F:electron transfer activity"/>
    <property type="evidence" value="ECO:0007669"/>
    <property type="project" value="TreeGrafter"/>
</dbReference>
<name>A0AA44BCV8_9CLOT</name>
<dbReference type="EMBL" id="SUMG01000002">
    <property type="protein sequence ID" value="NBG87417.1"/>
    <property type="molecule type" value="Genomic_DNA"/>
</dbReference>
<comment type="caution">
    <text evidence="2">The sequence shown here is derived from an EMBL/GenBank/DDBJ whole genome shotgun (WGS) entry which is preliminary data.</text>
</comment>
<dbReference type="GO" id="GO:0045454">
    <property type="term" value="P:cell redox homeostasis"/>
    <property type="evidence" value="ECO:0007669"/>
    <property type="project" value="TreeGrafter"/>
</dbReference>
<accession>A0AA44BCV8</accession>
<dbReference type="PANTHER" id="PTHR34386">
    <property type="entry name" value="GLUTAREDOXIN"/>
    <property type="match status" value="1"/>
</dbReference>
<dbReference type="Gene3D" id="3.40.30.10">
    <property type="entry name" value="Glutaredoxin"/>
    <property type="match status" value="1"/>
</dbReference>
<sequence length="77" mass="8821">MAKKVVIYTSNTCPHCHTAKDYLIENNVEFEERNVQKSPDARKELMDKGIMAVPVIQIEEELITGFDKDRVDELLGL</sequence>
<proteinExistence type="predicted"/>
<gene>
    <name evidence="2" type="ORF">ISALK_02770</name>
</gene>
<dbReference type="InterPro" id="IPR036249">
    <property type="entry name" value="Thioredoxin-like_sf"/>
</dbReference>
<dbReference type="PROSITE" id="PS51354">
    <property type="entry name" value="GLUTAREDOXIN_2"/>
    <property type="match status" value="1"/>
</dbReference>
<dbReference type="PROSITE" id="PS00195">
    <property type="entry name" value="GLUTAREDOXIN_1"/>
    <property type="match status" value="1"/>
</dbReference>
<reference evidence="2 3" key="1">
    <citation type="submission" date="2019-04" db="EMBL/GenBank/DDBJ databases">
        <title>Isachenkonia alkalipeptolytica gen. nov. sp. nov. a new anaerobic, alkiliphilic organothrophic bacterium capable to reduce synthesized ferrihydrite isolated from a soda lake.</title>
        <authorList>
            <person name="Toshchakov S.V."/>
            <person name="Zavarzina D.G."/>
            <person name="Zhilina T.N."/>
            <person name="Kostrikina N.A."/>
            <person name="Kublanov I.V."/>
        </authorList>
    </citation>
    <scope>NUCLEOTIDE SEQUENCE [LARGE SCALE GENOMIC DNA]</scope>
    <source>
        <strain evidence="2 3">Z-1701</strain>
    </source>
</reference>
<evidence type="ECO:0000313" key="3">
    <source>
        <dbReference type="Proteomes" id="UP000449710"/>
    </source>
</evidence>
<evidence type="ECO:0000259" key="1">
    <source>
        <dbReference type="Pfam" id="PF00462"/>
    </source>
</evidence>
<dbReference type="Proteomes" id="UP000449710">
    <property type="component" value="Unassembled WGS sequence"/>
</dbReference>
<feature type="domain" description="Glutaredoxin" evidence="1">
    <location>
        <begin position="5"/>
        <end position="63"/>
    </location>
</feature>
<dbReference type="Pfam" id="PF00462">
    <property type="entry name" value="Glutaredoxin"/>
    <property type="match status" value="1"/>
</dbReference>
<organism evidence="2 3">
    <name type="scientific">Isachenkonia alkalipeptolytica</name>
    <dbReference type="NCBI Taxonomy" id="2565777"/>
    <lineage>
        <taxon>Bacteria</taxon>
        <taxon>Bacillati</taxon>
        <taxon>Bacillota</taxon>
        <taxon>Clostridia</taxon>
        <taxon>Eubacteriales</taxon>
        <taxon>Clostridiaceae</taxon>
        <taxon>Isachenkonia</taxon>
    </lineage>
</organism>
<evidence type="ECO:0000313" key="2">
    <source>
        <dbReference type="EMBL" id="NBG87417.1"/>
    </source>
</evidence>
<protein>
    <submittedName>
        <fullName evidence="2">Glutaredoxin family protein</fullName>
    </submittedName>
</protein>
<dbReference type="AlphaFoldDB" id="A0AA44BCV8"/>
<keyword evidence="3" id="KW-1185">Reference proteome</keyword>
<dbReference type="CDD" id="cd02976">
    <property type="entry name" value="NrdH"/>
    <property type="match status" value="1"/>
</dbReference>
<dbReference type="InterPro" id="IPR002109">
    <property type="entry name" value="Glutaredoxin"/>
</dbReference>
<dbReference type="InterPro" id="IPR051548">
    <property type="entry name" value="Grx-like_ET"/>
</dbReference>
<dbReference type="RefSeq" id="WP_160718800.1">
    <property type="nucleotide sequence ID" value="NZ_SUMG01000002.1"/>
</dbReference>
<dbReference type="PANTHER" id="PTHR34386:SF1">
    <property type="entry name" value="GLUTAREDOXIN-LIKE PROTEIN NRDH"/>
    <property type="match status" value="1"/>
</dbReference>